<sequence>MKKSIVKKLFLSVTILLVVFLAIVVVGQSLFLQSFYTTKKVSLVSNQLKTFVNEYKTESWTSSQLESEIAKFYNQYNTSVAILDKNGILKAENNFDLTVLTNKGEKIYIPLNNLLYSNDLQQILSLNLKKNEQVYIEGYIRAGYFLPTLIKTKNGIWEQSSTKQNEMNMSSDLDPLVKVQVSGKLIDLHLPLTNQYTYSAQMSSLMNAIADLANSDVNIGKYKESQLPITYDYLDKMSGTQNKVFVYPIHTIHGTDIIFALTSLQPVNEALFVLKGFYFYAFVIGLLLIIIISFYFSKVITKPLLKINKATNKLAQLDFSEKIDVRSNDEIGEISKSINSLSTRLENTISDLKTANKKLLDDIEKEKQLETIRKEFISGVSHELKTPLSVIQSYAEGIKDGLNQSKNDYYITVILEETNRMNELVKDMLDLSKMQSGTYHLQNTPFEIVRSIEQVCELMFGHITESPIYQINVQIPPHTLVEGEYRRIQQVLINILSNAIKYSENEKKITITISKKEEIEVSIFNEGPHIPENQIEKIWDRFYRIDQSRTRESGGTGLGLAIVKTILDLHKSTITVKNIEKGVEFLFTLKEYSEE</sequence>
<evidence type="ECO:0000313" key="16">
    <source>
        <dbReference type="EMBL" id="MBP0725906.1"/>
    </source>
</evidence>
<dbReference type="GO" id="GO:0004721">
    <property type="term" value="F:phosphoprotein phosphatase activity"/>
    <property type="evidence" value="ECO:0007669"/>
    <property type="project" value="TreeGrafter"/>
</dbReference>
<dbReference type="GO" id="GO:0005886">
    <property type="term" value="C:plasma membrane"/>
    <property type="evidence" value="ECO:0007669"/>
    <property type="project" value="UniProtKB-SubCell"/>
</dbReference>
<dbReference type="PRINTS" id="PR00344">
    <property type="entry name" value="BCTRLSENSOR"/>
</dbReference>
<keyword evidence="11 13" id="KW-0472">Membrane</keyword>
<dbReference type="InterPro" id="IPR036890">
    <property type="entry name" value="HATPase_C_sf"/>
</dbReference>
<keyword evidence="10" id="KW-0902">Two-component regulatory system</keyword>
<evidence type="ECO:0000256" key="11">
    <source>
        <dbReference type="ARBA" id="ARBA00023136"/>
    </source>
</evidence>
<evidence type="ECO:0000256" key="13">
    <source>
        <dbReference type="SAM" id="Phobius"/>
    </source>
</evidence>
<keyword evidence="4" id="KW-1003">Cell membrane</keyword>
<dbReference type="Pfam" id="PF02518">
    <property type="entry name" value="HATPase_c"/>
    <property type="match status" value="1"/>
</dbReference>
<keyword evidence="5" id="KW-0597">Phosphoprotein</keyword>
<dbReference type="GO" id="GO:0005524">
    <property type="term" value="F:ATP binding"/>
    <property type="evidence" value="ECO:0007669"/>
    <property type="project" value="UniProtKB-KW"/>
</dbReference>
<dbReference type="SMART" id="SM00388">
    <property type="entry name" value="HisKA"/>
    <property type="match status" value="1"/>
</dbReference>
<keyword evidence="6" id="KW-0808">Transferase</keyword>
<dbReference type="PROSITE" id="PS50885">
    <property type="entry name" value="HAMP"/>
    <property type="match status" value="1"/>
</dbReference>
<evidence type="ECO:0000256" key="9">
    <source>
        <dbReference type="ARBA" id="ARBA00022840"/>
    </source>
</evidence>
<evidence type="ECO:0000259" key="14">
    <source>
        <dbReference type="PROSITE" id="PS50109"/>
    </source>
</evidence>
<evidence type="ECO:0000256" key="1">
    <source>
        <dbReference type="ARBA" id="ARBA00000085"/>
    </source>
</evidence>
<name>A0A940NSB2_9BACI</name>
<accession>A0A940NSB2</accession>
<dbReference type="Proteomes" id="UP000682134">
    <property type="component" value="Unassembled WGS sequence"/>
</dbReference>
<dbReference type="InterPro" id="IPR003661">
    <property type="entry name" value="HisK_dim/P_dom"/>
</dbReference>
<dbReference type="Gene3D" id="1.10.287.130">
    <property type="match status" value="1"/>
</dbReference>
<dbReference type="GO" id="GO:0000155">
    <property type="term" value="F:phosphorelay sensor kinase activity"/>
    <property type="evidence" value="ECO:0007669"/>
    <property type="project" value="InterPro"/>
</dbReference>
<organism evidence="16 17">
    <name type="scientific">Gottfriedia endophytica</name>
    <dbReference type="NCBI Taxonomy" id="2820819"/>
    <lineage>
        <taxon>Bacteria</taxon>
        <taxon>Bacillati</taxon>
        <taxon>Bacillota</taxon>
        <taxon>Bacilli</taxon>
        <taxon>Bacillales</taxon>
        <taxon>Bacillaceae</taxon>
        <taxon>Gottfriedia</taxon>
    </lineage>
</organism>
<feature type="coiled-coil region" evidence="12">
    <location>
        <begin position="338"/>
        <end position="369"/>
    </location>
</feature>
<proteinExistence type="predicted"/>
<feature type="transmembrane region" description="Helical" evidence="13">
    <location>
        <begin position="277"/>
        <end position="296"/>
    </location>
</feature>
<dbReference type="PROSITE" id="PS50109">
    <property type="entry name" value="HIS_KIN"/>
    <property type="match status" value="1"/>
</dbReference>
<evidence type="ECO:0000256" key="7">
    <source>
        <dbReference type="ARBA" id="ARBA00022741"/>
    </source>
</evidence>
<dbReference type="Pfam" id="PF00512">
    <property type="entry name" value="HisKA"/>
    <property type="match status" value="1"/>
</dbReference>
<evidence type="ECO:0000256" key="5">
    <source>
        <dbReference type="ARBA" id="ARBA00022553"/>
    </source>
</evidence>
<evidence type="ECO:0000256" key="6">
    <source>
        <dbReference type="ARBA" id="ARBA00022679"/>
    </source>
</evidence>
<evidence type="ECO:0000259" key="15">
    <source>
        <dbReference type="PROSITE" id="PS50885"/>
    </source>
</evidence>
<evidence type="ECO:0000256" key="12">
    <source>
        <dbReference type="SAM" id="Coils"/>
    </source>
</evidence>
<keyword evidence="9" id="KW-0067">ATP-binding</keyword>
<dbReference type="SUPFAM" id="SSF158472">
    <property type="entry name" value="HAMP domain-like"/>
    <property type="match status" value="1"/>
</dbReference>
<dbReference type="SUPFAM" id="SSF47384">
    <property type="entry name" value="Homodimeric domain of signal transducing histidine kinase"/>
    <property type="match status" value="1"/>
</dbReference>
<dbReference type="InterPro" id="IPR003594">
    <property type="entry name" value="HATPase_dom"/>
</dbReference>
<evidence type="ECO:0000256" key="8">
    <source>
        <dbReference type="ARBA" id="ARBA00022777"/>
    </source>
</evidence>
<dbReference type="CDD" id="cd00082">
    <property type="entry name" value="HisKA"/>
    <property type="match status" value="1"/>
</dbReference>
<keyword evidence="13" id="KW-0812">Transmembrane</keyword>
<keyword evidence="13" id="KW-1133">Transmembrane helix</keyword>
<dbReference type="GO" id="GO:0016036">
    <property type="term" value="P:cellular response to phosphate starvation"/>
    <property type="evidence" value="ECO:0007669"/>
    <property type="project" value="TreeGrafter"/>
</dbReference>
<dbReference type="InterPro" id="IPR003660">
    <property type="entry name" value="HAMP_dom"/>
</dbReference>
<dbReference type="Gene3D" id="3.30.565.10">
    <property type="entry name" value="Histidine kinase-like ATPase, C-terminal domain"/>
    <property type="match status" value="1"/>
</dbReference>
<dbReference type="PANTHER" id="PTHR45453">
    <property type="entry name" value="PHOSPHATE REGULON SENSOR PROTEIN PHOR"/>
    <property type="match status" value="1"/>
</dbReference>
<dbReference type="CDD" id="cd06225">
    <property type="entry name" value="HAMP"/>
    <property type="match status" value="1"/>
</dbReference>
<keyword evidence="7" id="KW-0547">Nucleotide-binding</keyword>
<evidence type="ECO:0000313" key="17">
    <source>
        <dbReference type="Proteomes" id="UP000682134"/>
    </source>
</evidence>
<protein>
    <recommendedName>
        <fullName evidence="3">histidine kinase</fullName>
        <ecNumber evidence="3">2.7.13.3</ecNumber>
    </recommendedName>
</protein>
<dbReference type="InterPro" id="IPR005467">
    <property type="entry name" value="His_kinase_dom"/>
</dbReference>
<comment type="subcellular location">
    <subcellularLocation>
        <location evidence="2">Cell membrane</location>
        <topology evidence="2">Multi-pass membrane protein</topology>
    </subcellularLocation>
</comment>
<dbReference type="Gene3D" id="6.10.340.10">
    <property type="match status" value="1"/>
</dbReference>
<dbReference type="EC" id="2.7.13.3" evidence="3"/>
<feature type="domain" description="HAMP" evidence="15">
    <location>
        <begin position="298"/>
        <end position="350"/>
    </location>
</feature>
<gene>
    <name evidence="16" type="ORF">J5Y03_12065</name>
</gene>
<dbReference type="FunFam" id="1.10.287.130:FF:000001">
    <property type="entry name" value="Two-component sensor histidine kinase"/>
    <property type="match status" value="1"/>
</dbReference>
<dbReference type="EMBL" id="JAGIYQ010000007">
    <property type="protein sequence ID" value="MBP0725906.1"/>
    <property type="molecule type" value="Genomic_DNA"/>
</dbReference>
<reference evidence="16" key="1">
    <citation type="submission" date="2021-04" db="EMBL/GenBank/DDBJ databases">
        <title>Genome seq and assembly of Bacillus sp.</title>
        <authorList>
            <person name="Chhetri G."/>
        </authorList>
    </citation>
    <scope>NUCLEOTIDE SEQUENCE</scope>
    <source>
        <strain evidence="16">RG28</strain>
    </source>
</reference>
<dbReference type="InterPro" id="IPR004358">
    <property type="entry name" value="Sig_transdc_His_kin-like_C"/>
</dbReference>
<dbReference type="InterPro" id="IPR036097">
    <property type="entry name" value="HisK_dim/P_sf"/>
</dbReference>
<evidence type="ECO:0000256" key="4">
    <source>
        <dbReference type="ARBA" id="ARBA00022475"/>
    </source>
</evidence>
<dbReference type="SMART" id="SM00387">
    <property type="entry name" value="HATPase_c"/>
    <property type="match status" value="1"/>
</dbReference>
<evidence type="ECO:0000256" key="10">
    <source>
        <dbReference type="ARBA" id="ARBA00023012"/>
    </source>
</evidence>
<dbReference type="AlphaFoldDB" id="A0A940NSB2"/>
<evidence type="ECO:0000256" key="2">
    <source>
        <dbReference type="ARBA" id="ARBA00004651"/>
    </source>
</evidence>
<keyword evidence="8" id="KW-0418">Kinase</keyword>
<dbReference type="RefSeq" id="WP_209405952.1">
    <property type="nucleotide sequence ID" value="NZ_JAGIYQ010000007.1"/>
</dbReference>
<feature type="domain" description="Histidine kinase" evidence="14">
    <location>
        <begin position="379"/>
        <end position="593"/>
    </location>
</feature>
<keyword evidence="12" id="KW-0175">Coiled coil</keyword>
<comment type="caution">
    <text evidence="16">The sequence shown here is derived from an EMBL/GenBank/DDBJ whole genome shotgun (WGS) entry which is preliminary data.</text>
</comment>
<evidence type="ECO:0000256" key="3">
    <source>
        <dbReference type="ARBA" id="ARBA00012438"/>
    </source>
</evidence>
<comment type="catalytic activity">
    <reaction evidence="1">
        <text>ATP + protein L-histidine = ADP + protein N-phospho-L-histidine.</text>
        <dbReference type="EC" id="2.7.13.3"/>
    </reaction>
</comment>
<keyword evidence="17" id="KW-1185">Reference proteome</keyword>
<dbReference type="FunFam" id="3.30.565.10:FF:000006">
    <property type="entry name" value="Sensor histidine kinase WalK"/>
    <property type="match status" value="1"/>
</dbReference>
<dbReference type="InterPro" id="IPR050351">
    <property type="entry name" value="BphY/WalK/GraS-like"/>
</dbReference>
<dbReference type="SMART" id="SM00304">
    <property type="entry name" value="HAMP"/>
    <property type="match status" value="1"/>
</dbReference>
<dbReference type="SUPFAM" id="SSF55874">
    <property type="entry name" value="ATPase domain of HSP90 chaperone/DNA topoisomerase II/histidine kinase"/>
    <property type="match status" value="1"/>
</dbReference>
<dbReference type="Pfam" id="PF00672">
    <property type="entry name" value="HAMP"/>
    <property type="match status" value="1"/>
</dbReference>
<dbReference type="PANTHER" id="PTHR45453:SF3">
    <property type="entry name" value="HISTIDINE KINASE"/>
    <property type="match status" value="1"/>
</dbReference>